<dbReference type="InterPro" id="IPR050553">
    <property type="entry name" value="Thioredoxin_ResA/DsbE_sf"/>
</dbReference>
<gene>
    <name evidence="7" type="ORF">SAMN05444359_111150</name>
</gene>
<evidence type="ECO:0000259" key="6">
    <source>
        <dbReference type="PROSITE" id="PS51352"/>
    </source>
</evidence>
<proteinExistence type="predicted"/>
<dbReference type="PROSITE" id="PS00194">
    <property type="entry name" value="THIOREDOXIN_1"/>
    <property type="match status" value="1"/>
</dbReference>
<keyword evidence="5" id="KW-0732">Signal</keyword>
<dbReference type="PANTHER" id="PTHR42852:SF6">
    <property type="entry name" value="THIOL:DISULFIDE INTERCHANGE PROTEIN DSBE"/>
    <property type="match status" value="1"/>
</dbReference>
<keyword evidence="2" id="KW-0201">Cytochrome c-type biogenesis</keyword>
<dbReference type="Proteomes" id="UP000199021">
    <property type="component" value="Unassembled WGS sequence"/>
</dbReference>
<dbReference type="PANTHER" id="PTHR42852">
    <property type="entry name" value="THIOL:DISULFIDE INTERCHANGE PROTEIN DSBE"/>
    <property type="match status" value="1"/>
</dbReference>
<feature type="chain" id="PRO_5011542819" evidence="5">
    <location>
        <begin position="18"/>
        <end position="451"/>
    </location>
</feature>
<feature type="signal peptide" evidence="5">
    <location>
        <begin position="1"/>
        <end position="17"/>
    </location>
</feature>
<evidence type="ECO:0000313" key="7">
    <source>
        <dbReference type="EMBL" id="SEQ54844.1"/>
    </source>
</evidence>
<evidence type="ECO:0000256" key="5">
    <source>
        <dbReference type="SAM" id="SignalP"/>
    </source>
</evidence>
<evidence type="ECO:0000256" key="2">
    <source>
        <dbReference type="ARBA" id="ARBA00022748"/>
    </source>
</evidence>
<dbReference type="InterPro" id="IPR017937">
    <property type="entry name" value="Thioredoxin_CS"/>
</dbReference>
<name>A0A1H9GXS9_9BACT</name>
<dbReference type="GO" id="GO:0016491">
    <property type="term" value="F:oxidoreductase activity"/>
    <property type="evidence" value="ECO:0007669"/>
    <property type="project" value="InterPro"/>
</dbReference>
<dbReference type="RefSeq" id="WP_217642159.1">
    <property type="nucleotide sequence ID" value="NZ_FOFB01000011.1"/>
</dbReference>
<dbReference type="InterPro" id="IPR000866">
    <property type="entry name" value="AhpC/TSA"/>
</dbReference>
<dbReference type="EMBL" id="FOFB01000011">
    <property type="protein sequence ID" value="SEQ54844.1"/>
    <property type="molecule type" value="Genomic_DNA"/>
</dbReference>
<comment type="subcellular location">
    <subcellularLocation>
        <location evidence="1">Cell envelope</location>
    </subcellularLocation>
</comment>
<sequence length="451" mass="50319">MNYLRIVFLLFVGLPLAAQSTTITVESTGCKAMNVYSFNGAGFDLVQAFDAGDNGSWTTTLYMEAPAFRYVGSAPNDVLPLVLGAEKAIVISGRCRQLKDAVVSDSPVNSRYKELKKQFQQNNEAFSITMRAYNNARIKGDTVTMKQETAALLTIDQQKRELLESVGAQDPLLAKVVTLNTYLSFVTENKGKYSNELDYFVNTYFQFVDYENEQYNDLPWTFEGNRNFANTLAGAVPGERLADILLSVYKPWPEGSRAQFFAMSGGFTALEKVKHPAGIKLGEAIVERFGEKFPLPVKQIRDQLTALYSFRIGAEAPLFAGDSPEGETVSLESLRGKVVLIDFWASWCGPCRKENPNVVRVYNQYKDQGFEILGVSLDKTKARWEQAIAADKLTWLHISDLKGWRSQFAKQYGVSSIPQTVLVDAEGKIMARNLRGKALEQKLKEVFSSGK</sequence>
<keyword evidence="3" id="KW-1015">Disulfide bond</keyword>
<dbReference type="Gene3D" id="3.40.30.10">
    <property type="entry name" value="Glutaredoxin"/>
    <property type="match status" value="1"/>
</dbReference>
<evidence type="ECO:0000256" key="3">
    <source>
        <dbReference type="ARBA" id="ARBA00023157"/>
    </source>
</evidence>
<protein>
    <submittedName>
        <fullName evidence="7">Peroxiredoxin</fullName>
    </submittedName>
</protein>
<evidence type="ECO:0000313" key="8">
    <source>
        <dbReference type="Proteomes" id="UP000199021"/>
    </source>
</evidence>
<evidence type="ECO:0000256" key="1">
    <source>
        <dbReference type="ARBA" id="ARBA00004196"/>
    </source>
</evidence>
<evidence type="ECO:0000256" key="4">
    <source>
        <dbReference type="ARBA" id="ARBA00023284"/>
    </source>
</evidence>
<dbReference type="InterPro" id="IPR036249">
    <property type="entry name" value="Thioredoxin-like_sf"/>
</dbReference>
<dbReference type="GO" id="GO:0030313">
    <property type="term" value="C:cell envelope"/>
    <property type="evidence" value="ECO:0007669"/>
    <property type="project" value="UniProtKB-SubCell"/>
</dbReference>
<dbReference type="STRING" id="478744.SAMN05444359_111150"/>
<dbReference type="GO" id="GO:0017004">
    <property type="term" value="P:cytochrome complex assembly"/>
    <property type="evidence" value="ECO:0007669"/>
    <property type="project" value="UniProtKB-KW"/>
</dbReference>
<keyword evidence="4" id="KW-0676">Redox-active center</keyword>
<keyword evidence="8" id="KW-1185">Reference proteome</keyword>
<dbReference type="PROSITE" id="PS51352">
    <property type="entry name" value="THIOREDOXIN_2"/>
    <property type="match status" value="1"/>
</dbReference>
<dbReference type="AlphaFoldDB" id="A0A1H9GXS9"/>
<dbReference type="Pfam" id="PF00578">
    <property type="entry name" value="AhpC-TSA"/>
    <property type="match status" value="1"/>
</dbReference>
<dbReference type="GO" id="GO:0016209">
    <property type="term" value="F:antioxidant activity"/>
    <property type="evidence" value="ECO:0007669"/>
    <property type="project" value="InterPro"/>
</dbReference>
<reference evidence="8" key="1">
    <citation type="submission" date="2016-10" db="EMBL/GenBank/DDBJ databases">
        <authorList>
            <person name="Varghese N."/>
            <person name="Submissions S."/>
        </authorList>
    </citation>
    <scope>NUCLEOTIDE SEQUENCE [LARGE SCALE GENOMIC DNA]</scope>
    <source>
        <strain evidence="8">DSM 24740</strain>
    </source>
</reference>
<dbReference type="InterPro" id="IPR013766">
    <property type="entry name" value="Thioredoxin_domain"/>
</dbReference>
<dbReference type="InParanoid" id="A0A1H9GXS9"/>
<accession>A0A1H9GXS9</accession>
<dbReference type="CDD" id="cd02966">
    <property type="entry name" value="TlpA_like_family"/>
    <property type="match status" value="1"/>
</dbReference>
<organism evidence="7 8">
    <name type="scientific">Neolewinella agarilytica</name>
    <dbReference type="NCBI Taxonomy" id="478744"/>
    <lineage>
        <taxon>Bacteria</taxon>
        <taxon>Pseudomonadati</taxon>
        <taxon>Bacteroidota</taxon>
        <taxon>Saprospiria</taxon>
        <taxon>Saprospirales</taxon>
        <taxon>Lewinellaceae</taxon>
        <taxon>Neolewinella</taxon>
    </lineage>
</organism>
<feature type="domain" description="Thioredoxin" evidence="6">
    <location>
        <begin position="310"/>
        <end position="451"/>
    </location>
</feature>
<dbReference type="SUPFAM" id="SSF52833">
    <property type="entry name" value="Thioredoxin-like"/>
    <property type="match status" value="1"/>
</dbReference>